<dbReference type="PROSITE" id="PS50109">
    <property type="entry name" value="HIS_KIN"/>
    <property type="match status" value="1"/>
</dbReference>
<evidence type="ECO:0000256" key="7">
    <source>
        <dbReference type="ARBA" id="ARBA00022741"/>
    </source>
</evidence>
<keyword evidence="14" id="KW-1185">Reference proteome</keyword>
<evidence type="ECO:0000256" key="9">
    <source>
        <dbReference type="ARBA" id="ARBA00022840"/>
    </source>
</evidence>
<reference evidence="13 14" key="1">
    <citation type="submission" date="2023-12" db="EMBL/GenBank/DDBJ databases">
        <title>Description of Novel Strain Fulvimarina sp. 2208YS6-2-32 isolated from Uroteuthis (Photololigo) edulis.</title>
        <authorList>
            <person name="Park J.-S."/>
        </authorList>
    </citation>
    <scope>NUCLEOTIDE SEQUENCE [LARGE SCALE GENOMIC DNA]</scope>
    <source>
        <strain evidence="13 14">2208YS6-2-32</strain>
    </source>
</reference>
<protein>
    <recommendedName>
        <fullName evidence="3">histidine kinase</fullName>
        <ecNumber evidence="3">2.7.13.3</ecNumber>
    </recommendedName>
</protein>
<dbReference type="InterPro" id="IPR004358">
    <property type="entry name" value="Sig_transdc_His_kin-like_C"/>
</dbReference>
<dbReference type="SMART" id="SM00304">
    <property type="entry name" value="HAMP"/>
    <property type="match status" value="1"/>
</dbReference>
<evidence type="ECO:0000256" key="8">
    <source>
        <dbReference type="ARBA" id="ARBA00022777"/>
    </source>
</evidence>
<dbReference type="InterPro" id="IPR036890">
    <property type="entry name" value="HATPase_C_sf"/>
</dbReference>
<dbReference type="Pfam" id="PF02518">
    <property type="entry name" value="HATPase_c"/>
    <property type="match status" value="1"/>
</dbReference>
<evidence type="ECO:0000313" key="14">
    <source>
        <dbReference type="Proteomes" id="UP001294412"/>
    </source>
</evidence>
<keyword evidence="6" id="KW-0808">Transferase</keyword>
<keyword evidence="9 13" id="KW-0067">ATP-binding</keyword>
<dbReference type="PRINTS" id="PR00344">
    <property type="entry name" value="BCTRLSENSOR"/>
</dbReference>
<dbReference type="Gene3D" id="3.30.565.10">
    <property type="entry name" value="Histidine kinase-like ATPase, C-terminal domain"/>
    <property type="match status" value="1"/>
</dbReference>
<organism evidence="13 14">
    <name type="scientific">Fulvimarina uroteuthidis</name>
    <dbReference type="NCBI Taxonomy" id="3098149"/>
    <lineage>
        <taxon>Bacteria</taxon>
        <taxon>Pseudomonadati</taxon>
        <taxon>Pseudomonadota</taxon>
        <taxon>Alphaproteobacteria</taxon>
        <taxon>Hyphomicrobiales</taxon>
        <taxon>Aurantimonadaceae</taxon>
        <taxon>Fulvimarina</taxon>
    </lineage>
</organism>
<evidence type="ECO:0000256" key="3">
    <source>
        <dbReference type="ARBA" id="ARBA00012438"/>
    </source>
</evidence>
<dbReference type="CDD" id="cd00082">
    <property type="entry name" value="HisKA"/>
    <property type="match status" value="1"/>
</dbReference>
<evidence type="ECO:0000259" key="12">
    <source>
        <dbReference type="PROSITE" id="PS50885"/>
    </source>
</evidence>
<keyword evidence="10" id="KW-0812">Transmembrane</keyword>
<dbReference type="PANTHER" id="PTHR44936">
    <property type="entry name" value="SENSOR PROTEIN CREC"/>
    <property type="match status" value="1"/>
</dbReference>
<name>A0ABU5I3S2_9HYPH</name>
<evidence type="ECO:0000256" key="5">
    <source>
        <dbReference type="ARBA" id="ARBA00022553"/>
    </source>
</evidence>
<comment type="subcellular location">
    <subcellularLocation>
        <location evidence="2">Cell membrane</location>
        <topology evidence="2">Multi-pass membrane protein</topology>
    </subcellularLocation>
</comment>
<dbReference type="Pfam" id="PF00512">
    <property type="entry name" value="HisKA"/>
    <property type="match status" value="1"/>
</dbReference>
<evidence type="ECO:0000256" key="6">
    <source>
        <dbReference type="ARBA" id="ARBA00022679"/>
    </source>
</evidence>
<gene>
    <name evidence="13" type="ORF">U0C82_12745</name>
</gene>
<comment type="catalytic activity">
    <reaction evidence="1">
        <text>ATP + protein L-histidine = ADP + protein N-phospho-L-histidine.</text>
        <dbReference type="EC" id="2.7.13.3"/>
    </reaction>
</comment>
<keyword evidence="10" id="KW-1133">Transmembrane helix</keyword>
<dbReference type="PANTHER" id="PTHR44936:SF10">
    <property type="entry name" value="SENSOR PROTEIN RSTB"/>
    <property type="match status" value="1"/>
</dbReference>
<dbReference type="PROSITE" id="PS50885">
    <property type="entry name" value="HAMP"/>
    <property type="match status" value="1"/>
</dbReference>
<feature type="transmembrane region" description="Helical" evidence="10">
    <location>
        <begin position="133"/>
        <end position="155"/>
    </location>
</feature>
<keyword evidence="5" id="KW-0597">Phosphoprotein</keyword>
<dbReference type="InterPro" id="IPR036097">
    <property type="entry name" value="HisK_dim/P_sf"/>
</dbReference>
<accession>A0ABU5I3S2</accession>
<comment type="caution">
    <text evidence="13">The sequence shown here is derived from an EMBL/GenBank/DDBJ whole genome shotgun (WGS) entry which is preliminary data.</text>
</comment>
<evidence type="ECO:0000256" key="4">
    <source>
        <dbReference type="ARBA" id="ARBA00022475"/>
    </source>
</evidence>
<dbReference type="SUPFAM" id="SSF47384">
    <property type="entry name" value="Homodimeric domain of signal transducing histidine kinase"/>
    <property type="match status" value="1"/>
</dbReference>
<dbReference type="GO" id="GO:0005524">
    <property type="term" value="F:ATP binding"/>
    <property type="evidence" value="ECO:0007669"/>
    <property type="project" value="UniProtKB-KW"/>
</dbReference>
<feature type="domain" description="HAMP" evidence="12">
    <location>
        <begin position="156"/>
        <end position="208"/>
    </location>
</feature>
<keyword evidence="10" id="KW-0472">Membrane</keyword>
<dbReference type="InterPro" id="IPR003594">
    <property type="entry name" value="HATPase_dom"/>
</dbReference>
<evidence type="ECO:0000256" key="1">
    <source>
        <dbReference type="ARBA" id="ARBA00000085"/>
    </source>
</evidence>
<evidence type="ECO:0000313" key="13">
    <source>
        <dbReference type="EMBL" id="MDY8110008.1"/>
    </source>
</evidence>
<keyword evidence="4" id="KW-1003">Cell membrane</keyword>
<dbReference type="RefSeq" id="WP_322187538.1">
    <property type="nucleotide sequence ID" value="NZ_JAXLPB010000004.1"/>
</dbReference>
<dbReference type="SUPFAM" id="SSF55874">
    <property type="entry name" value="ATPase domain of HSP90 chaperone/DNA topoisomerase II/histidine kinase"/>
    <property type="match status" value="1"/>
</dbReference>
<dbReference type="InterPro" id="IPR003660">
    <property type="entry name" value="HAMP_dom"/>
</dbReference>
<keyword evidence="8" id="KW-0418">Kinase</keyword>
<dbReference type="InterPro" id="IPR005467">
    <property type="entry name" value="His_kinase_dom"/>
</dbReference>
<dbReference type="InterPro" id="IPR003661">
    <property type="entry name" value="HisK_dim/P_dom"/>
</dbReference>
<proteinExistence type="predicted"/>
<sequence>MSLRARIALVIAIAIIGVVSAASIVSVQLLDRPDRESFYQTFAEEVRIVAAVLAEDPDAARRLRITVGEAPRDGDGIRVSRREFLSDVRDAQGDLIPTRIVHDKAGRARQLAFEFSEGQWAYLPFLGPPPRDWPVFVANMALVTFGAIVIALLIAGKVSRPLKLLEKTVATVGPDGLPEKLPEEGPMEVRETARALNRLIERVRTGVESRMRLVAAAGHDLRTPMTRMRLRAEFLPEEDRGVWLKDLEELDRIADSAIRLVREEVEPQPRELVSLPGLLSEIARELSDIGRDVTTGFEPGLDIAVSASPLALKRALRNLVDNAAVHGGSAAIRVAGDRNEAVVTIVDAGPGIPEAMIERAFEPFFRVDAGRRKFKPGAGLGLAIAKEIVDRLHGTIEIRNRPRGGLEQVVRLPAGAGAPRRPDHG</sequence>
<dbReference type="EMBL" id="JAXLPB010000004">
    <property type="protein sequence ID" value="MDY8110008.1"/>
    <property type="molecule type" value="Genomic_DNA"/>
</dbReference>
<evidence type="ECO:0000259" key="11">
    <source>
        <dbReference type="PROSITE" id="PS50109"/>
    </source>
</evidence>
<dbReference type="SMART" id="SM00387">
    <property type="entry name" value="HATPase_c"/>
    <property type="match status" value="1"/>
</dbReference>
<dbReference type="InterPro" id="IPR050980">
    <property type="entry name" value="2C_sensor_his_kinase"/>
</dbReference>
<dbReference type="Pfam" id="PF00672">
    <property type="entry name" value="HAMP"/>
    <property type="match status" value="1"/>
</dbReference>
<evidence type="ECO:0000256" key="10">
    <source>
        <dbReference type="SAM" id="Phobius"/>
    </source>
</evidence>
<dbReference type="EC" id="2.7.13.3" evidence="3"/>
<feature type="domain" description="Histidine kinase" evidence="11">
    <location>
        <begin position="216"/>
        <end position="416"/>
    </location>
</feature>
<evidence type="ECO:0000256" key="2">
    <source>
        <dbReference type="ARBA" id="ARBA00004651"/>
    </source>
</evidence>
<dbReference type="Gene3D" id="1.10.287.130">
    <property type="match status" value="1"/>
</dbReference>
<dbReference type="Proteomes" id="UP001294412">
    <property type="component" value="Unassembled WGS sequence"/>
</dbReference>
<feature type="transmembrane region" description="Helical" evidence="10">
    <location>
        <begin position="7"/>
        <end position="30"/>
    </location>
</feature>
<keyword evidence="7" id="KW-0547">Nucleotide-binding</keyword>